<feature type="transmembrane region" description="Helical" evidence="1">
    <location>
        <begin position="50"/>
        <end position="72"/>
    </location>
</feature>
<feature type="transmembrane region" description="Helical" evidence="1">
    <location>
        <begin position="209"/>
        <end position="231"/>
    </location>
</feature>
<dbReference type="PANTHER" id="PTHR31552:SF8">
    <property type="entry name" value="SERPENTINE RECEPTOR CLASS GAMMA"/>
    <property type="match status" value="1"/>
</dbReference>
<feature type="transmembrane region" description="Helical" evidence="1">
    <location>
        <begin position="136"/>
        <end position="156"/>
    </location>
</feature>
<protein>
    <recommendedName>
        <fullName evidence="4">Serpentine receptor class gamma</fullName>
    </recommendedName>
</protein>
<proteinExistence type="predicted"/>
<dbReference type="PANTHER" id="PTHR31552">
    <property type="entry name" value="SERPENTINE RECEPTOR CLASS GAMMA"/>
    <property type="match status" value="1"/>
</dbReference>
<sequence length="265" mass="29808">MRSKSETFKSPFYIIFRFTGLCDIIGNVAVEWVRTDRKSGFGPSIEPFTRVMYAMTGVTFFTHIIGSLLMTLNRYTAVCFPWAYGKIWTRKNVYIMLMVDVIVAIAVHTQIFLVRLVYKQENDGWKVAGREIPIPVVRAISSSAAIIYGCVSVVLISKTIYVTLKLNKKSSGHQQTGLVVFVAIDCLLGLVDCIYEAADLFGFSSANVVFVFISNNITTLMFLILSINAYSITFLSRELRMETIAPCRRKQCSTTFTTTIVMSKN</sequence>
<accession>A0A0D6M6N9</accession>
<evidence type="ECO:0000256" key="1">
    <source>
        <dbReference type="SAM" id="Phobius"/>
    </source>
</evidence>
<dbReference type="AlphaFoldDB" id="A0A0D6M6N9"/>
<dbReference type="InterPro" id="IPR019426">
    <property type="entry name" value="7TM_GPCR_serpentine_rcpt_Srv"/>
</dbReference>
<dbReference type="Proteomes" id="UP000054495">
    <property type="component" value="Unassembled WGS sequence"/>
</dbReference>
<gene>
    <name evidence="2" type="ORF">ANCCEY_05374</name>
</gene>
<keyword evidence="1" id="KW-1133">Transmembrane helix</keyword>
<evidence type="ECO:0000313" key="3">
    <source>
        <dbReference type="Proteomes" id="UP000054495"/>
    </source>
</evidence>
<evidence type="ECO:0008006" key="4">
    <source>
        <dbReference type="Google" id="ProtNLM"/>
    </source>
</evidence>
<dbReference type="Pfam" id="PF10323">
    <property type="entry name" value="7TM_GPCR_Srv"/>
    <property type="match status" value="1"/>
</dbReference>
<name>A0A0D6M6N9_9BILA</name>
<keyword evidence="1" id="KW-0812">Transmembrane</keyword>
<keyword evidence="3" id="KW-1185">Reference proteome</keyword>
<reference evidence="2 3" key="1">
    <citation type="submission" date="2013-05" db="EMBL/GenBank/DDBJ databases">
        <title>Draft genome of the parasitic nematode Anyclostoma ceylanicum.</title>
        <authorList>
            <person name="Mitreva M."/>
        </authorList>
    </citation>
    <scope>NUCLEOTIDE SEQUENCE [LARGE SCALE GENOMIC DNA]</scope>
</reference>
<keyword evidence="1" id="KW-0472">Membrane</keyword>
<dbReference type="EMBL" id="KE124897">
    <property type="protein sequence ID" value="EPB75552.1"/>
    <property type="molecule type" value="Genomic_DNA"/>
</dbReference>
<dbReference type="SUPFAM" id="SSF81321">
    <property type="entry name" value="Family A G protein-coupled receptor-like"/>
    <property type="match status" value="1"/>
</dbReference>
<feature type="transmembrane region" description="Helical" evidence="1">
    <location>
        <begin position="12"/>
        <end position="30"/>
    </location>
</feature>
<feature type="transmembrane region" description="Helical" evidence="1">
    <location>
        <begin position="177"/>
        <end position="197"/>
    </location>
</feature>
<evidence type="ECO:0000313" key="2">
    <source>
        <dbReference type="EMBL" id="EPB75552.1"/>
    </source>
</evidence>
<feature type="transmembrane region" description="Helical" evidence="1">
    <location>
        <begin position="93"/>
        <end position="116"/>
    </location>
</feature>
<dbReference type="Gene3D" id="1.20.1070.10">
    <property type="entry name" value="Rhodopsin 7-helix transmembrane proteins"/>
    <property type="match status" value="1"/>
</dbReference>
<organism evidence="2 3">
    <name type="scientific">Ancylostoma ceylanicum</name>
    <dbReference type="NCBI Taxonomy" id="53326"/>
    <lineage>
        <taxon>Eukaryota</taxon>
        <taxon>Metazoa</taxon>
        <taxon>Ecdysozoa</taxon>
        <taxon>Nematoda</taxon>
        <taxon>Chromadorea</taxon>
        <taxon>Rhabditida</taxon>
        <taxon>Rhabditina</taxon>
        <taxon>Rhabditomorpha</taxon>
        <taxon>Strongyloidea</taxon>
        <taxon>Ancylostomatidae</taxon>
        <taxon>Ancylostomatinae</taxon>
        <taxon>Ancylostoma</taxon>
    </lineage>
</organism>